<dbReference type="STRING" id="1902579.BHV28_01610"/>
<dbReference type="EMBL" id="CP017315">
    <property type="protein sequence ID" value="AQS40886.1"/>
    <property type="molecule type" value="Genomic_DNA"/>
</dbReference>
<organism evidence="6 7">
    <name type="scientific">Candidatus Tokpelaia hoelldobleri</name>
    <dbReference type="NCBI Taxonomy" id="1902579"/>
    <lineage>
        <taxon>Bacteria</taxon>
        <taxon>Pseudomonadati</taxon>
        <taxon>Pseudomonadota</taxon>
        <taxon>Alphaproteobacteria</taxon>
        <taxon>Hyphomicrobiales</taxon>
        <taxon>Candidatus Tokpelaia</taxon>
    </lineage>
</organism>
<dbReference type="GO" id="GO:0043565">
    <property type="term" value="F:sequence-specific DNA binding"/>
    <property type="evidence" value="ECO:0007669"/>
    <property type="project" value="TreeGrafter"/>
</dbReference>
<dbReference type="Gene3D" id="1.10.10.10">
    <property type="entry name" value="Winged helix-like DNA-binding domain superfamily/Winged helix DNA-binding domain"/>
    <property type="match status" value="1"/>
</dbReference>
<dbReference type="Proteomes" id="UP000188912">
    <property type="component" value="Chromosome"/>
</dbReference>
<evidence type="ECO:0000313" key="7">
    <source>
        <dbReference type="Proteomes" id="UP000188912"/>
    </source>
</evidence>
<dbReference type="AlphaFoldDB" id="A0A1U9JSP1"/>
<dbReference type="PANTHER" id="PTHR30537:SF5">
    <property type="entry name" value="HTH-TYPE TRANSCRIPTIONAL ACTIVATOR TTDR-RELATED"/>
    <property type="match status" value="1"/>
</dbReference>
<feature type="domain" description="HTH lysR-type" evidence="5">
    <location>
        <begin position="1"/>
        <end position="60"/>
    </location>
</feature>
<accession>A0A1U9JSP1</accession>
<keyword evidence="4" id="KW-0804">Transcription</keyword>
<protein>
    <submittedName>
        <fullName evidence="6">Transcriptional regulator (Precursor)</fullName>
    </submittedName>
</protein>
<dbReference type="Pfam" id="PF00126">
    <property type="entry name" value="HTH_1"/>
    <property type="match status" value="1"/>
</dbReference>
<gene>
    <name evidence="6" type="ORF">BHV28_01610</name>
</gene>
<dbReference type="GO" id="GO:0003700">
    <property type="term" value="F:DNA-binding transcription factor activity"/>
    <property type="evidence" value="ECO:0007669"/>
    <property type="project" value="InterPro"/>
</dbReference>
<dbReference type="SUPFAM" id="SSF53850">
    <property type="entry name" value="Periplasmic binding protein-like II"/>
    <property type="match status" value="1"/>
</dbReference>
<keyword evidence="7" id="KW-1185">Reference proteome</keyword>
<dbReference type="InterPro" id="IPR005119">
    <property type="entry name" value="LysR_subst-bd"/>
</dbReference>
<keyword evidence="2" id="KW-0805">Transcription regulation</keyword>
<dbReference type="GO" id="GO:0006351">
    <property type="term" value="P:DNA-templated transcription"/>
    <property type="evidence" value="ECO:0007669"/>
    <property type="project" value="TreeGrafter"/>
</dbReference>
<keyword evidence="3" id="KW-0238">DNA-binding</keyword>
<reference evidence="6 7" key="2">
    <citation type="journal article" date="2016" name="Sci. Rep.">
        <title>The genome of Rhizobiales bacteria in predatory ants reveals urease gene functions but no genes for nitrogen fixation.</title>
        <authorList>
            <person name="Neuvonen M.M."/>
            <person name="Tamarit D."/>
            <person name="Naslund K."/>
            <person name="Liebig J."/>
            <person name="Feldhaar H."/>
            <person name="Moran N.A."/>
            <person name="Guy L."/>
            <person name="Andersson S.G."/>
        </authorList>
    </citation>
    <scope>NUCLEOTIDE SEQUENCE [LARGE SCALE GENOMIC DNA]</scope>
    <source>
        <strain evidence="6 7">Hsal</strain>
    </source>
</reference>
<proteinExistence type="inferred from homology"/>
<dbReference type="PROSITE" id="PS50931">
    <property type="entry name" value="HTH_LYSR"/>
    <property type="match status" value="1"/>
</dbReference>
<dbReference type="InterPro" id="IPR036390">
    <property type="entry name" value="WH_DNA-bd_sf"/>
</dbReference>
<dbReference type="InterPro" id="IPR036388">
    <property type="entry name" value="WH-like_DNA-bd_sf"/>
</dbReference>
<evidence type="ECO:0000259" key="5">
    <source>
        <dbReference type="PROSITE" id="PS50931"/>
    </source>
</evidence>
<dbReference type="KEGG" id="thd:BHV28_01610"/>
<comment type="similarity">
    <text evidence="1">Belongs to the LysR transcriptional regulatory family.</text>
</comment>
<dbReference type="Gene3D" id="3.40.190.290">
    <property type="match status" value="1"/>
</dbReference>
<dbReference type="PANTHER" id="PTHR30537">
    <property type="entry name" value="HTH-TYPE TRANSCRIPTIONAL REGULATOR"/>
    <property type="match status" value="1"/>
</dbReference>
<dbReference type="InterPro" id="IPR058163">
    <property type="entry name" value="LysR-type_TF_proteobact-type"/>
</dbReference>
<dbReference type="SUPFAM" id="SSF46785">
    <property type="entry name" value="Winged helix' DNA-binding domain"/>
    <property type="match status" value="1"/>
</dbReference>
<dbReference type="FunFam" id="1.10.10.10:FF:000001">
    <property type="entry name" value="LysR family transcriptional regulator"/>
    <property type="match status" value="1"/>
</dbReference>
<dbReference type="Pfam" id="PF03466">
    <property type="entry name" value="LysR_substrate"/>
    <property type="match status" value="1"/>
</dbReference>
<name>A0A1U9JSP1_9HYPH</name>
<sequence length="300" mass="32877">MRSDLNAIPVFLAVAETGNFTAAAQKLHLTRSAVSKTIARLEAQLGVVLFLRTTRSQSLSDEGAVFYEHCRQAMAQINTAETLLDSGKLQAQGRLRISVPVLFGQHCIAPLLTDFVLAQPQLMLDMAFSDRVMDLVEEGFDLAIRVGTLPDSSSLTARKLGVHRMLLCASPAYLARAGQPETIAALEEHATLAYRQAGLVQKWSLDEAQGQPVFFRPQEKIVMDDFQALANAALAGQGISWLPHYLIGEKLNNGELVEILPQANTMQFPVHAIWPHTTHVPLKTRLAVDLLAKALPARLQ</sequence>
<reference evidence="6 7" key="1">
    <citation type="journal article" date="2010" name="Science">
        <title>Genomic comparison of the ants Camponotus floridanus and Harpegnathos saltator.</title>
        <authorList>
            <person name="Bonasio R."/>
            <person name="Zhang G."/>
            <person name="Ye C."/>
            <person name="Mutti N.S."/>
            <person name="Fang X."/>
            <person name="Qin N."/>
            <person name="Donahue G."/>
            <person name="Yang P."/>
            <person name="Li Q."/>
            <person name="Li C."/>
            <person name="Zhang P."/>
            <person name="Huang Z."/>
            <person name="Berger S.L."/>
            <person name="Reinberg D."/>
            <person name="Wang J."/>
            <person name="Liebig J."/>
        </authorList>
    </citation>
    <scope>NUCLEOTIDE SEQUENCE [LARGE SCALE GENOMIC DNA]</scope>
    <source>
        <strain evidence="6 7">Hsal</strain>
    </source>
</reference>
<evidence type="ECO:0000256" key="1">
    <source>
        <dbReference type="ARBA" id="ARBA00009437"/>
    </source>
</evidence>
<evidence type="ECO:0000256" key="3">
    <source>
        <dbReference type="ARBA" id="ARBA00023125"/>
    </source>
</evidence>
<dbReference type="CDD" id="cd08475">
    <property type="entry name" value="PBP2_CrgA_like_6"/>
    <property type="match status" value="1"/>
</dbReference>
<dbReference type="InterPro" id="IPR000847">
    <property type="entry name" value="LysR_HTH_N"/>
</dbReference>
<evidence type="ECO:0000313" key="6">
    <source>
        <dbReference type="EMBL" id="AQS40886.1"/>
    </source>
</evidence>
<evidence type="ECO:0000256" key="4">
    <source>
        <dbReference type="ARBA" id="ARBA00023163"/>
    </source>
</evidence>
<dbReference type="PRINTS" id="PR00039">
    <property type="entry name" value="HTHLYSR"/>
</dbReference>
<evidence type="ECO:0000256" key="2">
    <source>
        <dbReference type="ARBA" id="ARBA00023015"/>
    </source>
</evidence>